<dbReference type="InterPro" id="IPR003653">
    <property type="entry name" value="Peptidase_C48_C"/>
</dbReference>
<dbReference type="InterPro" id="IPR038765">
    <property type="entry name" value="Papain-like_cys_pep_sf"/>
</dbReference>
<dbReference type="Gene3D" id="3.40.395.10">
    <property type="entry name" value="Adenoviral Proteinase, Chain A"/>
    <property type="match status" value="1"/>
</dbReference>
<evidence type="ECO:0000313" key="7">
    <source>
        <dbReference type="Proteomes" id="UP001218218"/>
    </source>
</evidence>
<dbReference type="GO" id="GO:0006508">
    <property type="term" value="P:proteolysis"/>
    <property type="evidence" value="ECO:0007669"/>
    <property type="project" value="UniProtKB-KW"/>
</dbReference>
<dbReference type="AlphaFoldDB" id="A0AAD6Z4W4"/>
<comment type="similarity">
    <text evidence="1">Belongs to the peptidase C48 family.</text>
</comment>
<protein>
    <recommendedName>
        <fullName evidence="5">Ubiquitin-like protease family profile domain-containing protein</fullName>
    </recommendedName>
</protein>
<dbReference type="EMBL" id="JARIHO010000089">
    <property type="protein sequence ID" value="KAJ7307002.1"/>
    <property type="molecule type" value="Genomic_DNA"/>
</dbReference>
<feature type="compositionally biased region" description="Acidic residues" evidence="4">
    <location>
        <begin position="311"/>
        <end position="321"/>
    </location>
</feature>
<dbReference type="SUPFAM" id="SSF54001">
    <property type="entry name" value="Cysteine proteinases"/>
    <property type="match status" value="1"/>
</dbReference>
<dbReference type="Proteomes" id="UP001218218">
    <property type="component" value="Unassembled WGS sequence"/>
</dbReference>
<keyword evidence="2" id="KW-0645">Protease</keyword>
<organism evidence="6 7">
    <name type="scientific">Mycena albidolilacea</name>
    <dbReference type="NCBI Taxonomy" id="1033008"/>
    <lineage>
        <taxon>Eukaryota</taxon>
        <taxon>Fungi</taxon>
        <taxon>Dikarya</taxon>
        <taxon>Basidiomycota</taxon>
        <taxon>Agaricomycotina</taxon>
        <taxon>Agaricomycetes</taxon>
        <taxon>Agaricomycetidae</taxon>
        <taxon>Agaricales</taxon>
        <taxon>Marasmiineae</taxon>
        <taxon>Mycenaceae</taxon>
        <taxon>Mycena</taxon>
    </lineage>
</organism>
<evidence type="ECO:0000256" key="1">
    <source>
        <dbReference type="ARBA" id="ARBA00005234"/>
    </source>
</evidence>
<feature type="domain" description="Ubiquitin-like protease family profile" evidence="5">
    <location>
        <begin position="63"/>
        <end position="228"/>
    </location>
</feature>
<sequence length="321" mass="35898">MATIWSLMESVREARTLWRTAVDQVNGRLKNSAIDDAAAERARAAIQALDLLPWDGAIKGFKAGGTISDLADWFTTDWLRTDHEEQMLELLASDLGLSDGSTSCIQNTYFVKALAEACSDPEKYRTARKFGWLRRLGASFATKDRTRLGTIANKNESHWVTLTIDCDKKAVGYGDGFRAKPSSTLREHVNWWLSEHLGMDFKWSDIPVATQKDPHSCGILGYFDLAHWFDPERFPLPQSTAASMADERIKIFLRIVERHQKKAGDFASDARDYEFTFAHSLGFGKETTESDDGESEKADTEDSPSGSEYSAQDDDSDSVSD</sequence>
<proteinExistence type="inferred from homology"/>
<evidence type="ECO:0000313" key="6">
    <source>
        <dbReference type="EMBL" id="KAJ7307002.1"/>
    </source>
</evidence>
<evidence type="ECO:0000256" key="4">
    <source>
        <dbReference type="SAM" id="MobiDB-lite"/>
    </source>
</evidence>
<evidence type="ECO:0000259" key="5">
    <source>
        <dbReference type="PROSITE" id="PS50600"/>
    </source>
</evidence>
<evidence type="ECO:0000256" key="2">
    <source>
        <dbReference type="ARBA" id="ARBA00022670"/>
    </source>
</evidence>
<keyword evidence="7" id="KW-1185">Reference proteome</keyword>
<feature type="non-terminal residue" evidence="6">
    <location>
        <position position="321"/>
    </location>
</feature>
<comment type="caution">
    <text evidence="6">The sequence shown here is derived from an EMBL/GenBank/DDBJ whole genome shotgun (WGS) entry which is preliminary data.</text>
</comment>
<dbReference type="GO" id="GO:0008234">
    <property type="term" value="F:cysteine-type peptidase activity"/>
    <property type="evidence" value="ECO:0007669"/>
    <property type="project" value="InterPro"/>
</dbReference>
<dbReference type="PROSITE" id="PS50600">
    <property type="entry name" value="ULP_PROTEASE"/>
    <property type="match status" value="1"/>
</dbReference>
<keyword evidence="3" id="KW-0378">Hydrolase</keyword>
<dbReference type="GO" id="GO:0019783">
    <property type="term" value="F:ubiquitin-like protein peptidase activity"/>
    <property type="evidence" value="ECO:0007669"/>
    <property type="project" value="UniProtKB-ARBA"/>
</dbReference>
<evidence type="ECO:0000256" key="3">
    <source>
        <dbReference type="ARBA" id="ARBA00022801"/>
    </source>
</evidence>
<accession>A0AAD6Z4W4</accession>
<reference evidence="6" key="1">
    <citation type="submission" date="2023-03" db="EMBL/GenBank/DDBJ databases">
        <title>Massive genome expansion in bonnet fungi (Mycena s.s.) driven by repeated elements and novel gene families across ecological guilds.</title>
        <authorList>
            <consortium name="Lawrence Berkeley National Laboratory"/>
            <person name="Harder C.B."/>
            <person name="Miyauchi S."/>
            <person name="Viragh M."/>
            <person name="Kuo A."/>
            <person name="Thoen E."/>
            <person name="Andreopoulos B."/>
            <person name="Lu D."/>
            <person name="Skrede I."/>
            <person name="Drula E."/>
            <person name="Henrissat B."/>
            <person name="Morin E."/>
            <person name="Kohler A."/>
            <person name="Barry K."/>
            <person name="LaButti K."/>
            <person name="Morin E."/>
            <person name="Salamov A."/>
            <person name="Lipzen A."/>
            <person name="Mereny Z."/>
            <person name="Hegedus B."/>
            <person name="Baldrian P."/>
            <person name="Stursova M."/>
            <person name="Weitz H."/>
            <person name="Taylor A."/>
            <person name="Grigoriev I.V."/>
            <person name="Nagy L.G."/>
            <person name="Martin F."/>
            <person name="Kauserud H."/>
        </authorList>
    </citation>
    <scope>NUCLEOTIDE SEQUENCE</scope>
    <source>
        <strain evidence="6">CBHHK002</strain>
    </source>
</reference>
<feature type="region of interest" description="Disordered" evidence="4">
    <location>
        <begin position="284"/>
        <end position="321"/>
    </location>
</feature>
<gene>
    <name evidence="6" type="ORF">DFH08DRAFT_720203</name>
</gene>
<name>A0AAD6Z4W4_9AGAR</name>